<dbReference type="PANTHER" id="PTHR36847:SF1">
    <property type="entry name" value="AMIDOLIGASE ENZYME"/>
    <property type="match status" value="1"/>
</dbReference>
<evidence type="ECO:0000256" key="4">
    <source>
        <dbReference type="PROSITE-ProRule" id="PRU00322"/>
    </source>
</evidence>
<evidence type="ECO:0000256" key="2">
    <source>
        <dbReference type="ARBA" id="ARBA00022771"/>
    </source>
</evidence>
<dbReference type="Proteomes" id="UP000266841">
    <property type="component" value="Unassembled WGS sequence"/>
</dbReference>
<dbReference type="PROSITE" id="PS50199">
    <property type="entry name" value="ZF_RANBP2_2"/>
    <property type="match status" value="1"/>
</dbReference>
<dbReference type="AlphaFoldDB" id="K3W4C2"/>
<protein>
    <recommendedName>
        <fullName evidence="5">RanBP2-type domain-containing protein</fullName>
    </recommendedName>
</protein>
<dbReference type="OrthoDB" id="5291055at2759"/>
<evidence type="ECO:0000313" key="6">
    <source>
        <dbReference type="EMBL" id="EJK77684.1"/>
    </source>
</evidence>
<keyword evidence="2 4" id="KW-0863">Zinc-finger</keyword>
<dbReference type="InterPro" id="IPR013087">
    <property type="entry name" value="Znf_C2H2_type"/>
</dbReference>
<evidence type="ECO:0000256" key="1">
    <source>
        <dbReference type="ARBA" id="ARBA00022723"/>
    </source>
</evidence>
<reference evidence="6 7" key="1">
    <citation type="journal article" date="2012" name="Genome Biol.">
        <title>Genome and low-iron response of an oceanic diatom adapted to chronic iron limitation.</title>
        <authorList>
            <person name="Lommer M."/>
            <person name="Specht M."/>
            <person name="Roy A.S."/>
            <person name="Kraemer L."/>
            <person name="Andreson R."/>
            <person name="Gutowska M.A."/>
            <person name="Wolf J."/>
            <person name="Bergner S.V."/>
            <person name="Schilhabel M.B."/>
            <person name="Klostermeier U.C."/>
            <person name="Beiko R.G."/>
            <person name="Rosenstiel P."/>
            <person name="Hippler M."/>
            <person name="Laroche J."/>
        </authorList>
    </citation>
    <scope>NUCLEOTIDE SEQUENCE [LARGE SCALE GENOMIC DNA]</scope>
    <source>
        <strain evidence="6 7">CCMP1005</strain>
    </source>
</reference>
<gene>
    <name evidence="6" type="ORF">THAOC_00470</name>
</gene>
<evidence type="ECO:0000313" key="7">
    <source>
        <dbReference type="Proteomes" id="UP000266841"/>
    </source>
</evidence>
<proteinExistence type="predicted"/>
<dbReference type="PROSITE" id="PS01358">
    <property type="entry name" value="ZF_RANBP2_1"/>
    <property type="match status" value="1"/>
</dbReference>
<dbReference type="InterPro" id="IPR022025">
    <property type="entry name" value="Amidoligase_2"/>
</dbReference>
<organism evidence="6 7">
    <name type="scientific">Thalassiosira oceanica</name>
    <name type="common">Marine diatom</name>
    <dbReference type="NCBI Taxonomy" id="159749"/>
    <lineage>
        <taxon>Eukaryota</taxon>
        <taxon>Sar</taxon>
        <taxon>Stramenopiles</taxon>
        <taxon>Ochrophyta</taxon>
        <taxon>Bacillariophyta</taxon>
        <taxon>Coscinodiscophyceae</taxon>
        <taxon>Thalassiosirophycidae</taxon>
        <taxon>Thalassiosirales</taxon>
        <taxon>Thalassiosiraceae</taxon>
        <taxon>Thalassiosira</taxon>
    </lineage>
</organism>
<dbReference type="Gene3D" id="2.30.30.380">
    <property type="entry name" value="Zn-finger domain of Sec23/24"/>
    <property type="match status" value="1"/>
</dbReference>
<dbReference type="PANTHER" id="PTHR36847">
    <property type="entry name" value="AMIDOLIGASE ENZYME"/>
    <property type="match status" value="1"/>
</dbReference>
<keyword evidence="7" id="KW-1185">Reference proteome</keyword>
<comment type="caution">
    <text evidence="6">The sequence shown here is derived from an EMBL/GenBank/DDBJ whole genome shotgun (WGS) entry which is preliminary data.</text>
</comment>
<name>K3W4C2_THAOC</name>
<dbReference type="GO" id="GO:0008270">
    <property type="term" value="F:zinc ion binding"/>
    <property type="evidence" value="ECO:0007669"/>
    <property type="project" value="UniProtKB-KW"/>
</dbReference>
<feature type="domain" description="RanBP2-type" evidence="5">
    <location>
        <begin position="88"/>
        <end position="117"/>
    </location>
</feature>
<dbReference type="EMBL" id="AGNL01000549">
    <property type="protein sequence ID" value="EJK77684.1"/>
    <property type="molecule type" value="Genomic_DNA"/>
</dbReference>
<dbReference type="Pfam" id="PF12224">
    <property type="entry name" value="Amidoligase_2"/>
    <property type="match status" value="1"/>
</dbReference>
<evidence type="ECO:0000256" key="3">
    <source>
        <dbReference type="ARBA" id="ARBA00022833"/>
    </source>
</evidence>
<dbReference type="eggNOG" id="ENOG502SUNA">
    <property type="taxonomic scope" value="Eukaryota"/>
</dbReference>
<dbReference type="InterPro" id="IPR001876">
    <property type="entry name" value="Znf_RanBP2"/>
</dbReference>
<sequence length="440" mass="48732">MEDVDDLEAAIAASLATHRTEEMNRQSAILARNLSALEDPGYYDEDADGLAAAHQEVLTDSYKTHTAHTLNRRMNECATEYAVERSSTVGCWDCGQCTLTNEPYTARCAACGTDAPSHVLVYSDLPPIRFGVEVEVLMPGGRRDGFTLESIARQLTALGDEAVTFEGYTHRTTDDWKIVTDRSLRCTPDDLAFELVSPVLLGSAGIAAFRNVMTNMTRLGIDTNNSCGLHVHVDAEDGSPLSNLRALKAVAGCFVLLEAAFDALVSSSSRRADRNEYCRSNRIVFGRASNRQVWEQIVRARSRHELVNMTNPRNDRYRKLNLTNITRTDRPSTVELRLHGGFASLAGAEAWIRLVLRFCRNAADVTSSCPLVDQASAKVAIDVLFGLVDCDGLEQAFTVDRRLFSDEEVMTTWDCPTCRKRFRSSQSLSQHCVAVGHRIR</sequence>
<dbReference type="PROSITE" id="PS00028">
    <property type="entry name" value="ZINC_FINGER_C2H2_1"/>
    <property type="match status" value="1"/>
</dbReference>
<keyword evidence="3" id="KW-0862">Zinc</keyword>
<evidence type="ECO:0000259" key="5">
    <source>
        <dbReference type="PROSITE" id="PS50199"/>
    </source>
</evidence>
<accession>K3W4C2</accession>
<keyword evidence="1" id="KW-0479">Metal-binding</keyword>